<dbReference type="AlphaFoldDB" id="A0A1S3DNT3"/>
<reference evidence="3" key="1">
    <citation type="submission" date="2025-08" db="UniProtKB">
        <authorList>
            <consortium name="RefSeq"/>
        </authorList>
    </citation>
    <scope>IDENTIFICATION</scope>
</reference>
<dbReference type="GeneID" id="103522153"/>
<evidence type="ECO:0000313" key="2">
    <source>
        <dbReference type="Proteomes" id="UP000079169"/>
    </source>
</evidence>
<dbReference type="KEGG" id="dci:103522153"/>
<name>A0A1S3DNT3_DIACI</name>
<accession>A0A1S3DNT3</accession>
<gene>
    <name evidence="3" type="primary">LOC103522153</name>
</gene>
<dbReference type="Proteomes" id="UP000079169">
    <property type="component" value="Unplaced"/>
</dbReference>
<dbReference type="RefSeq" id="XP_008485477.2">
    <property type="nucleotide sequence ID" value="XM_008487255.2"/>
</dbReference>
<evidence type="ECO:0000256" key="1">
    <source>
        <dbReference type="SAM" id="MobiDB-lite"/>
    </source>
</evidence>
<feature type="non-terminal residue" evidence="3">
    <location>
        <position position="209"/>
    </location>
</feature>
<dbReference type="PaxDb" id="121845-A0A1S3DNT3"/>
<protein>
    <submittedName>
        <fullName evidence="3">Uncharacterized protein LOC103522153</fullName>
    </submittedName>
</protein>
<organism evidence="2 3">
    <name type="scientific">Diaphorina citri</name>
    <name type="common">Asian citrus psyllid</name>
    <dbReference type="NCBI Taxonomy" id="121845"/>
    <lineage>
        <taxon>Eukaryota</taxon>
        <taxon>Metazoa</taxon>
        <taxon>Ecdysozoa</taxon>
        <taxon>Arthropoda</taxon>
        <taxon>Hexapoda</taxon>
        <taxon>Insecta</taxon>
        <taxon>Pterygota</taxon>
        <taxon>Neoptera</taxon>
        <taxon>Paraneoptera</taxon>
        <taxon>Hemiptera</taxon>
        <taxon>Sternorrhyncha</taxon>
        <taxon>Psylloidea</taxon>
        <taxon>Psyllidae</taxon>
        <taxon>Diaphorininae</taxon>
        <taxon>Diaphorina</taxon>
    </lineage>
</organism>
<keyword evidence="2" id="KW-1185">Reference proteome</keyword>
<evidence type="ECO:0000313" key="3">
    <source>
        <dbReference type="RefSeq" id="XP_008485477.2"/>
    </source>
</evidence>
<sequence length="209" mass="22712">HGKRSGTSNDGQWFLSKLGPADSWKSRRTLLPLSLESSALSLHVSGSACLSYGHSCWGAHGKRSGTSNDGQWFLSKLGPANSWKSRRTLLPLSLESSALRHLNLNENSLEGADNTLDLLPSETDYPEEDEDNPAALGVEAAVRGPRSSPNKEKPVIVMEQSPRLYKLLWAGPSYRMNGDQVGPLSYQTKLVAHRGANVGQLPASDHNNK</sequence>
<proteinExistence type="predicted"/>
<feature type="region of interest" description="Disordered" evidence="1">
    <location>
        <begin position="112"/>
        <end position="131"/>
    </location>
</feature>
<feature type="non-terminal residue" evidence="3">
    <location>
        <position position="1"/>
    </location>
</feature>